<comment type="catalytic activity">
    <reaction evidence="8">
        <text>N(2)-acetyl-L-ornithine + 2-oxoglutarate = N-acetyl-L-glutamate 5-semialdehyde + L-glutamate</text>
        <dbReference type="Rhea" id="RHEA:18049"/>
        <dbReference type="ChEBI" id="CHEBI:16810"/>
        <dbReference type="ChEBI" id="CHEBI:29123"/>
        <dbReference type="ChEBI" id="CHEBI:29985"/>
        <dbReference type="ChEBI" id="CHEBI:57805"/>
        <dbReference type="EC" id="2.6.1.11"/>
    </reaction>
</comment>
<keyword evidence="4 8" id="KW-0028">Amino-acid biosynthesis</keyword>
<keyword evidence="8" id="KW-0963">Cytoplasm</keyword>
<dbReference type="InterPro" id="IPR015422">
    <property type="entry name" value="PyrdxlP-dep_Trfase_small"/>
</dbReference>
<dbReference type="Gene3D" id="3.40.640.10">
    <property type="entry name" value="Type I PLP-dependent aspartate aminotransferase-like (Major domain)"/>
    <property type="match status" value="1"/>
</dbReference>
<dbReference type="CDD" id="cd00610">
    <property type="entry name" value="OAT_like"/>
    <property type="match status" value="1"/>
</dbReference>
<gene>
    <name evidence="8" type="primary">argD</name>
    <name evidence="9" type="ORF">E6C76_08315</name>
</gene>
<dbReference type="PROSITE" id="PS00600">
    <property type="entry name" value="AA_TRANSFER_CLASS_3"/>
    <property type="match status" value="1"/>
</dbReference>
<dbReference type="NCBIfam" id="NF002325">
    <property type="entry name" value="PRK01278.1"/>
    <property type="match status" value="1"/>
</dbReference>
<dbReference type="Proteomes" id="UP000308430">
    <property type="component" value="Unassembled WGS sequence"/>
</dbReference>
<feature type="binding site" evidence="8">
    <location>
        <position position="126"/>
    </location>
    <ligand>
        <name>N(2)-acetyl-L-ornithine</name>
        <dbReference type="ChEBI" id="CHEBI:57805"/>
    </ligand>
</feature>
<evidence type="ECO:0000313" key="10">
    <source>
        <dbReference type="Proteomes" id="UP000308430"/>
    </source>
</evidence>
<comment type="caution">
    <text evidence="9">The sequence shown here is derived from an EMBL/GenBank/DDBJ whole genome shotgun (WGS) entry which is preliminary data.</text>
</comment>
<dbReference type="Gene3D" id="3.90.1150.10">
    <property type="entry name" value="Aspartate Aminotransferase, domain 1"/>
    <property type="match status" value="1"/>
</dbReference>
<dbReference type="HAMAP" id="MF_01107">
    <property type="entry name" value="ArgD_aminotrans_3"/>
    <property type="match status" value="1"/>
</dbReference>
<dbReference type="EMBL" id="SSOC01000003">
    <property type="protein sequence ID" value="THF65955.1"/>
    <property type="molecule type" value="Genomic_DNA"/>
</dbReference>
<evidence type="ECO:0000256" key="4">
    <source>
        <dbReference type="ARBA" id="ARBA00022605"/>
    </source>
</evidence>
<reference evidence="9 10" key="1">
    <citation type="submission" date="2019-04" db="EMBL/GenBank/DDBJ databases">
        <title>Azoarcus nasutitermitis sp. nov. isolated from termite nest.</title>
        <authorList>
            <person name="Lin S.-Y."/>
            <person name="Hameed A."/>
            <person name="Hsu Y.-H."/>
            <person name="Young C.-C."/>
        </authorList>
    </citation>
    <scope>NUCLEOTIDE SEQUENCE [LARGE SCALE GENOMIC DNA]</scope>
    <source>
        <strain evidence="9 10">CC-YHH838</strain>
    </source>
</reference>
<comment type="miscellaneous">
    <text evidence="8">May also have succinyldiaminopimelate aminotransferase activity, thus carrying out the corresponding step in lysine biosynthesis.</text>
</comment>
<evidence type="ECO:0000256" key="3">
    <source>
        <dbReference type="ARBA" id="ARBA00022576"/>
    </source>
</evidence>
<feature type="modified residue" description="N6-(pyridoxal phosphate)lysine" evidence="8">
    <location>
        <position position="239"/>
    </location>
</feature>
<dbReference type="InterPro" id="IPR005814">
    <property type="entry name" value="Aminotrans_3"/>
</dbReference>
<accession>A0A4V3WC58</accession>
<dbReference type="PANTHER" id="PTHR11986">
    <property type="entry name" value="AMINOTRANSFERASE CLASS III"/>
    <property type="match status" value="1"/>
</dbReference>
<dbReference type="GO" id="GO:0045303">
    <property type="term" value="F:diaminobutyrate-2-oxoglutarate transaminase activity"/>
    <property type="evidence" value="ECO:0007669"/>
    <property type="project" value="UniProtKB-EC"/>
</dbReference>
<keyword evidence="3 8" id="KW-0032">Aminotransferase</keyword>
<feature type="binding site" evidence="8">
    <location>
        <position position="123"/>
    </location>
    <ligand>
        <name>pyridoxal 5'-phosphate</name>
        <dbReference type="ChEBI" id="CHEBI:597326"/>
    </ligand>
</feature>
<feature type="binding site" evidence="8">
    <location>
        <position position="268"/>
    </location>
    <ligand>
        <name>pyridoxal 5'-phosphate</name>
        <dbReference type="ChEBI" id="CHEBI:597326"/>
    </ligand>
</feature>
<comment type="cofactor">
    <cofactor evidence="8">
        <name>pyridoxal 5'-phosphate</name>
        <dbReference type="ChEBI" id="CHEBI:597326"/>
    </cofactor>
    <text evidence="8">Binds 1 pyridoxal phosphate per subunit.</text>
</comment>
<comment type="subcellular location">
    <subcellularLocation>
        <location evidence="8">Cytoplasm</location>
    </subcellularLocation>
</comment>
<comment type="catalytic activity">
    <reaction evidence="7">
        <text>L-2,4-diaminobutanoate + 2-oxoglutarate = L-aspartate 4-semialdehyde + L-glutamate</text>
        <dbReference type="Rhea" id="RHEA:11160"/>
        <dbReference type="ChEBI" id="CHEBI:16810"/>
        <dbReference type="ChEBI" id="CHEBI:29985"/>
        <dbReference type="ChEBI" id="CHEBI:58761"/>
        <dbReference type="ChEBI" id="CHEBI:537519"/>
        <dbReference type="EC" id="2.6.1.76"/>
    </reaction>
</comment>
<dbReference type="FunFam" id="3.40.640.10:FF:000004">
    <property type="entry name" value="Acetylornithine aminotransferase"/>
    <property type="match status" value="1"/>
</dbReference>
<dbReference type="SUPFAM" id="SSF53383">
    <property type="entry name" value="PLP-dependent transferases"/>
    <property type="match status" value="1"/>
</dbReference>
<dbReference type="GO" id="GO:0042802">
    <property type="term" value="F:identical protein binding"/>
    <property type="evidence" value="ECO:0007669"/>
    <property type="project" value="TreeGrafter"/>
</dbReference>
<dbReference type="GO" id="GO:0030170">
    <property type="term" value="F:pyridoxal phosphate binding"/>
    <property type="evidence" value="ECO:0007669"/>
    <property type="project" value="InterPro"/>
</dbReference>
<dbReference type="GO" id="GO:0005737">
    <property type="term" value="C:cytoplasm"/>
    <property type="evidence" value="ECO:0007669"/>
    <property type="project" value="UniProtKB-SubCell"/>
</dbReference>
<feature type="binding site" evidence="8">
    <location>
        <begin position="91"/>
        <end position="92"/>
    </location>
    <ligand>
        <name>pyridoxal 5'-phosphate</name>
        <dbReference type="ChEBI" id="CHEBI:597326"/>
    </ligand>
</feature>
<comment type="pathway">
    <text evidence="8">Amino-acid biosynthesis; L-arginine biosynthesis; N(2)-acetyl-L-ornithine from L-glutamate: step 4/4.</text>
</comment>
<keyword evidence="5 8" id="KW-0808">Transferase</keyword>
<dbReference type="GO" id="GO:0006526">
    <property type="term" value="P:L-arginine biosynthetic process"/>
    <property type="evidence" value="ECO:0007669"/>
    <property type="project" value="UniProtKB-UniRule"/>
</dbReference>
<evidence type="ECO:0000256" key="7">
    <source>
        <dbReference type="ARBA" id="ARBA00049111"/>
    </source>
</evidence>
<dbReference type="NCBIfam" id="TIGR00707">
    <property type="entry name" value="argD"/>
    <property type="match status" value="1"/>
</dbReference>
<proteinExistence type="inferred from homology"/>
<comment type="subunit">
    <text evidence="8">Homodimer.</text>
</comment>
<sequence>MHTYARAAVSFVRGRGARLWDTNGIEYLDAIAGVAVTNLGHAHPAVTAAIHEQAGQLLHTSNLFGIPWQERLGGQLCRLAGMERAFFCNSGAEANEAALKLARLHARRLGVAHPQVLVMENSFHGRSLATLAATGNPAAQQGFEPLMPGFARAPYDDIDALRMLAAGTPGIVAVLVEPVQGEGGVRIAAPDYLRALRALCSERGWLFMVDEVQTGMGRTGAWFGFQHAGVAPDVITLAKGLGNGFPIGACLARGEAAGLFSPGHHGSTFGGNPLACRVGCSVVEAMEHERIPQRAAELGARLLHGLRQSLGGLPGVREIRGHGLMAGIEMAFPCAWLVPLALERERLLITVTRGNTIRLLPPLICSEGEIDDIVARLRRLVADAAARAGSPGTAV</sequence>
<keyword evidence="2 8" id="KW-0055">Arginine biosynthesis</keyword>
<dbReference type="PANTHER" id="PTHR11986:SF79">
    <property type="entry name" value="ACETYLORNITHINE AMINOTRANSFERASE, MITOCHONDRIAL"/>
    <property type="match status" value="1"/>
</dbReference>
<dbReference type="EC" id="2.6.1.11" evidence="8"/>
<evidence type="ECO:0000256" key="2">
    <source>
        <dbReference type="ARBA" id="ARBA00022571"/>
    </source>
</evidence>
<dbReference type="GO" id="GO:0003992">
    <property type="term" value="F:N2-acetyl-L-ornithine:2-oxoglutarate 5-aminotransferase activity"/>
    <property type="evidence" value="ECO:0007669"/>
    <property type="project" value="UniProtKB-UniRule"/>
</dbReference>
<dbReference type="InterPro" id="IPR004636">
    <property type="entry name" value="AcOrn/SuccOrn_fam"/>
</dbReference>
<evidence type="ECO:0000256" key="6">
    <source>
        <dbReference type="ARBA" id="ARBA00022898"/>
    </source>
</evidence>
<feature type="binding site" evidence="8">
    <location>
        <begin position="210"/>
        <end position="213"/>
    </location>
    <ligand>
        <name>pyridoxal 5'-phosphate</name>
        <dbReference type="ChEBI" id="CHEBI:597326"/>
    </ligand>
</feature>
<comment type="pathway">
    <text evidence="1">Amine and polyamine biosynthesis; ectoine biosynthesis; L-ectoine from L-aspartate 4-semialdehyde: step 1/3.</text>
</comment>
<evidence type="ECO:0000256" key="5">
    <source>
        <dbReference type="ARBA" id="ARBA00022679"/>
    </source>
</evidence>
<evidence type="ECO:0000256" key="8">
    <source>
        <dbReference type="HAMAP-Rule" id="MF_01107"/>
    </source>
</evidence>
<dbReference type="InterPro" id="IPR050103">
    <property type="entry name" value="Class-III_PLP-dep_AT"/>
</dbReference>
<dbReference type="Pfam" id="PF00202">
    <property type="entry name" value="Aminotran_3"/>
    <property type="match status" value="1"/>
</dbReference>
<name>A0A4V3WC58_9RHOO</name>
<feature type="binding site" evidence="8">
    <location>
        <position position="267"/>
    </location>
    <ligand>
        <name>N(2)-acetyl-L-ornithine</name>
        <dbReference type="ChEBI" id="CHEBI:57805"/>
    </ligand>
</feature>
<evidence type="ECO:0000313" key="9">
    <source>
        <dbReference type="EMBL" id="THF65955.1"/>
    </source>
</evidence>
<protein>
    <recommendedName>
        <fullName evidence="8">Acetylornithine aminotransferase</fullName>
        <shortName evidence="8">ACOAT</shortName>
        <ecNumber evidence="8">2.6.1.11</ecNumber>
    </recommendedName>
</protein>
<comment type="similarity">
    <text evidence="8">Belongs to the class-III pyridoxal-phosphate-dependent aminotransferase family. ArgD subfamily.</text>
</comment>
<dbReference type="InterPro" id="IPR015424">
    <property type="entry name" value="PyrdxlP-dep_Trfase"/>
</dbReference>
<dbReference type="InterPro" id="IPR049704">
    <property type="entry name" value="Aminotrans_3_PPA_site"/>
</dbReference>
<dbReference type="OrthoDB" id="3398487at2"/>
<dbReference type="UniPathway" id="UPA00068">
    <property type="reaction ID" value="UER00109"/>
</dbReference>
<keyword evidence="6 8" id="KW-0663">Pyridoxal phosphate</keyword>
<dbReference type="PIRSF" id="PIRSF000521">
    <property type="entry name" value="Transaminase_4ab_Lys_Orn"/>
    <property type="match status" value="1"/>
</dbReference>
<dbReference type="InterPro" id="IPR015421">
    <property type="entry name" value="PyrdxlP-dep_Trfase_major"/>
</dbReference>
<organism evidence="9 10">
    <name type="scientific">Pseudothauera nasutitermitis</name>
    <dbReference type="NCBI Taxonomy" id="2565930"/>
    <lineage>
        <taxon>Bacteria</taxon>
        <taxon>Pseudomonadati</taxon>
        <taxon>Pseudomonadota</taxon>
        <taxon>Betaproteobacteria</taxon>
        <taxon>Rhodocyclales</taxon>
        <taxon>Zoogloeaceae</taxon>
        <taxon>Pseudothauera</taxon>
    </lineage>
</organism>
<keyword evidence="10" id="KW-1185">Reference proteome</keyword>
<evidence type="ECO:0000256" key="1">
    <source>
        <dbReference type="ARBA" id="ARBA00004946"/>
    </source>
</evidence>
<dbReference type="AlphaFoldDB" id="A0A4V3WC58"/>